<sequence length="825" mass="89410">MSDPKRRGRANPLSPDELMREYEISDNRLRSFQPNPKGSTSKPSWTEECASRASHSDTPRYTPTSTFESPRLSLRESAVISQNNKQEATVAAGATLAVSAVSRVVTLFNRRQSPVNYKAGGITAAKQSFKAVEHSAALEALQIQPATACLQEAQASPLATCVVEHTAAPEELWLDPVTACLEEAQASPLATCVVEHTAAPEELRLDPVTACLEEAQASPFPTCVVEHTAAPEELRLDPATACLEEAQASPLATCVVEHTAAPEELRLDPVTACLEEAQASPLATCVVEHTAAPEELRLDPVTACLEEAQASPFPTCVVEHTAAPEALWLDPVTACLEEAQSTPLATCVVEHSAALEELRLHPVAALLKEAQDTSVTPQSSPSAACLGDTDECSDLAKMKSMDVIAAAGGDGSRFGELLFGLTSMASKQILGGEAAEAAVESRDARDMAHDPVATALAPRDEWKNLNATRFLPLTEQVKAQERQISELSAKLEQAEKALLQREQKAEMSPTEMFQRLQQAEADLATEQAKMMDLGATLARAAESNGVLEDAVAKLQAHLQIKEEELGGAREAAERISSEVYNRVKVLVEDLQLDHSSRETEYKALAIERASREAAILAAKQEATEAAAMAHRKELMQMRAEMESQLAAEHAAHNAARMASVPAGTWEAEVAELKAQLEADHADKIRIIDEEVMTMGRKLQHAEAVMELTQLSWKQERSETQTALVQVRSQLRHHELRAAELQTKLEAEEQSKVQIMDEYHALSAEFAEFKNQCTPKFIKEQERAGSEVRDSAFRFHSKKERMVAQHVARAKAGAAGIDGLTAGGGI</sequence>
<feature type="compositionally biased region" description="Polar residues" evidence="2">
    <location>
        <begin position="59"/>
        <end position="68"/>
    </location>
</feature>
<keyword evidence="4" id="KW-1185">Reference proteome</keyword>
<gene>
    <name evidence="3" type="ORF">CYMTET_17278</name>
</gene>
<name>A0AAE0GA79_9CHLO</name>
<protein>
    <submittedName>
        <fullName evidence="3">Uncharacterized protein</fullName>
    </submittedName>
</protein>
<evidence type="ECO:0000313" key="3">
    <source>
        <dbReference type="EMBL" id="KAK3274540.1"/>
    </source>
</evidence>
<proteinExistence type="predicted"/>
<feature type="region of interest" description="Disordered" evidence="2">
    <location>
        <begin position="25"/>
        <end position="69"/>
    </location>
</feature>
<evidence type="ECO:0000313" key="4">
    <source>
        <dbReference type="Proteomes" id="UP001190700"/>
    </source>
</evidence>
<accession>A0AAE0GA79</accession>
<dbReference type="AlphaFoldDB" id="A0AAE0GA79"/>
<organism evidence="3 4">
    <name type="scientific">Cymbomonas tetramitiformis</name>
    <dbReference type="NCBI Taxonomy" id="36881"/>
    <lineage>
        <taxon>Eukaryota</taxon>
        <taxon>Viridiplantae</taxon>
        <taxon>Chlorophyta</taxon>
        <taxon>Pyramimonadophyceae</taxon>
        <taxon>Pyramimonadales</taxon>
        <taxon>Pyramimonadaceae</taxon>
        <taxon>Cymbomonas</taxon>
    </lineage>
</organism>
<feature type="coiled-coil region" evidence="1">
    <location>
        <begin position="723"/>
        <end position="757"/>
    </location>
</feature>
<dbReference type="Proteomes" id="UP001190700">
    <property type="component" value="Unassembled WGS sequence"/>
</dbReference>
<comment type="caution">
    <text evidence="3">The sequence shown here is derived from an EMBL/GenBank/DDBJ whole genome shotgun (WGS) entry which is preliminary data.</text>
</comment>
<feature type="compositionally biased region" description="Polar residues" evidence="2">
    <location>
        <begin position="30"/>
        <end position="44"/>
    </location>
</feature>
<dbReference type="EMBL" id="LGRX02007664">
    <property type="protein sequence ID" value="KAK3274540.1"/>
    <property type="molecule type" value="Genomic_DNA"/>
</dbReference>
<reference evidence="3 4" key="1">
    <citation type="journal article" date="2015" name="Genome Biol. Evol.">
        <title>Comparative Genomics of a Bacterivorous Green Alga Reveals Evolutionary Causalities and Consequences of Phago-Mixotrophic Mode of Nutrition.</title>
        <authorList>
            <person name="Burns J.A."/>
            <person name="Paasch A."/>
            <person name="Narechania A."/>
            <person name="Kim E."/>
        </authorList>
    </citation>
    <scope>NUCLEOTIDE SEQUENCE [LARGE SCALE GENOMIC DNA]</scope>
    <source>
        <strain evidence="3 4">PLY_AMNH</strain>
    </source>
</reference>
<evidence type="ECO:0000256" key="2">
    <source>
        <dbReference type="SAM" id="MobiDB-lite"/>
    </source>
</evidence>
<evidence type="ECO:0000256" key="1">
    <source>
        <dbReference type="SAM" id="Coils"/>
    </source>
</evidence>
<feature type="coiled-coil region" evidence="1">
    <location>
        <begin position="477"/>
        <end position="578"/>
    </location>
</feature>
<keyword evidence="1" id="KW-0175">Coiled coil</keyword>